<evidence type="ECO:0000313" key="5">
    <source>
        <dbReference type="Proteomes" id="UP000000763"/>
    </source>
</evidence>
<sequence>MFRSLRRATTRRRRRNDGPRHRLPAVGVLGDYGDRPGFRCRVQSIHRDDRCKRAVLCSVCFGLSASRESGREDEYKSLIAMGRSWAAVRFRPMRVYKPKATGEQRKSIISRGRTLWTCGTTLAGSALSFIRQSYTTVLLRSNKYGTKQSRSVPTYMGCSDEFRETVGADQKDLTRFGFCCRDLHRLIIHRTVWICVPGTKPRTEQLTSRPGSQNLVLVSVERTKDCHNMAKRGGGRPWVIVLFSLPLLLVFLLSADRRVLIASESQVLRLIKGRGNYKSEIGIKVFLH</sequence>
<reference evidence="5" key="4">
    <citation type="journal article" date="2008" name="Nucleic Acids Res.">
        <title>The rice annotation project database (RAP-DB): 2008 update.</title>
        <authorList>
            <consortium name="The rice annotation project (RAP)"/>
        </authorList>
    </citation>
    <scope>GENOME REANNOTATION</scope>
    <source>
        <strain evidence="5">cv. Nipponbare</strain>
    </source>
</reference>
<reference evidence="3" key="1">
    <citation type="submission" date="2001-03" db="EMBL/GenBank/DDBJ databases">
        <title>Oryza sativa nipponbare(GA3) genomic DNA, chromosome 6, PAC clone:P0701E03.</title>
        <authorList>
            <person name="Sasaki T."/>
            <person name="Matsumoto T."/>
            <person name="Yamamoto K."/>
        </authorList>
    </citation>
    <scope>NUCLEOTIDE SEQUENCE</scope>
</reference>
<evidence type="ECO:0000313" key="4">
    <source>
        <dbReference type="EMBL" id="BAD35722.1"/>
    </source>
</evidence>
<name>Q69TV5_ORYSJ</name>
<dbReference type="EMBL" id="AP004687">
    <property type="protein sequence ID" value="BAD35722.1"/>
    <property type="molecule type" value="Genomic_DNA"/>
</dbReference>
<accession>Q69TV5</accession>
<evidence type="ECO:0000313" key="3">
    <source>
        <dbReference type="EMBL" id="BAD35181.1"/>
    </source>
</evidence>
<dbReference type="Proteomes" id="UP000000763">
    <property type="component" value="Chromosome 6"/>
</dbReference>
<proteinExistence type="predicted"/>
<dbReference type="EMBL" id="AP003458">
    <property type="protein sequence ID" value="BAD35181.1"/>
    <property type="molecule type" value="Genomic_DNA"/>
</dbReference>
<evidence type="ECO:0000256" key="2">
    <source>
        <dbReference type="SAM" id="Phobius"/>
    </source>
</evidence>
<keyword evidence="2" id="KW-0812">Transmembrane</keyword>
<keyword evidence="2" id="KW-1133">Transmembrane helix</keyword>
<reference evidence="5" key="3">
    <citation type="journal article" date="2005" name="Nature">
        <title>The map-based sequence of the rice genome.</title>
        <authorList>
            <consortium name="International rice genome sequencing project (IRGSP)"/>
            <person name="Matsumoto T."/>
            <person name="Wu J."/>
            <person name="Kanamori H."/>
            <person name="Katayose Y."/>
            <person name="Fujisawa M."/>
            <person name="Namiki N."/>
            <person name="Mizuno H."/>
            <person name="Yamamoto K."/>
            <person name="Antonio B.A."/>
            <person name="Baba T."/>
            <person name="Sakata K."/>
            <person name="Nagamura Y."/>
            <person name="Aoki H."/>
            <person name="Arikawa K."/>
            <person name="Arita K."/>
            <person name="Bito T."/>
            <person name="Chiden Y."/>
            <person name="Fujitsuka N."/>
            <person name="Fukunaka R."/>
            <person name="Hamada M."/>
            <person name="Harada C."/>
            <person name="Hayashi A."/>
            <person name="Hijishita S."/>
            <person name="Honda M."/>
            <person name="Hosokawa S."/>
            <person name="Ichikawa Y."/>
            <person name="Idonuma A."/>
            <person name="Iijima M."/>
            <person name="Ikeda M."/>
            <person name="Ikeno M."/>
            <person name="Ito K."/>
            <person name="Ito S."/>
            <person name="Ito T."/>
            <person name="Ito Y."/>
            <person name="Ito Y."/>
            <person name="Iwabuchi A."/>
            <person name="Kamiya K."/>
            <person name="Karasawa W."/>
            <person name="Kurita K."/>
            <person name="Katagiri S."/>
            <person name="Kikuta A."/>
            <person name="Kobayashi H."/>
            <person name="Kobayashi N."/>
            <person name="Machita K."/>
            <person name="Maehara T."/>
            <person name="Masukawa M."/>
            <person name="Mizubayashi T."/>
            <person name="Mukai Y."/>
            <person name="Nagasaki H."/>
            <person name="Nagata Y."/>
            <person name="Naito S."/>
            <person name="Nakashima M."/>
            <person name="Nakama Y."/>
            <person name="Nakamichi Y."/>
            <person name="Nakamura M."/>
            <person name="Meguro A."/>
            <person name="Negishi M."/>
            <person name="Ohta I."/>
            <person name="Ohta T."/>
            <person name="Okamoto M."/>
            <person name="Ono N."/>
            <person name="Saji S."/>
            <person name="Sakaguchi M."/>
            <person name="Sakai K."/>
            <person name="Shibata M."/>
            <person name="Shimokawa T."/>
            <person name="Song J."/>
            <person name="Takazaki Y."/>
            <person name="Terasawa K."/>
            <person name="Tsugane M."/>
            <person name="Tsuji K."/>
            <person name="Ueda S."/>
            <person name="Waki K."/>
            <person name="Yamagata H."/>
            <person name="Yamamoto M."/>
            <person name="Yamamoto S."/>
            <person name="Yamane H."/>
            <person name="Yoshiki S."/>
            <person name="Yoshihara R."/>
            <person name="Yukawa K."/>
            <person name="Zhong H."/>
            <person name="Yano M."/>
            <person name="Yuan Q."/>
            <person name="Ouyang S."/>
            <person name="Liu J."/>
            <person name="Jones K.M."/>
            <person name="Gansberger K."/>
            <person name="Moffat K."/>
            <person name="Hill J."/>
            <person name="Bera J."/>
            <person name="Fadrosh D."/>
            <person name="Jin S."/>
            <person name="Johri S."/>
            <person name="Kim M."/>
            <person name="Overton L."/>
            <person name="Reardon M."/>
            <person name="Tsitrin T."/>
            <person name="Vuong H."/>
            <person name="Weaver B."/>
            <person name="Ciecko A."/>
            <person name="Tallon L."/>
            <person name="Jackson J."/>
            <person name="Pai G."/>
            <person name="Aken S.V."/>
            <person name="Utterback T."/>
            <person name="Reidmuller S."/>
            <person name="Feldblyum T."/>
            <person name="Hsiao J."/>
            <person name="Zismann V."/>
            <person name="Iobst S."/>
            <person name="de Vazeille A.R."/>
            <person name="Buell C.R."/>
            <person name="Ying K."/>
            <person name="Li Y."/>
            <person name="Lu T."/>
            <person name="Huang Y."/>
            <person name="Zhao Q."/>
            <person name="Feng Q."/>
            <person name="Zhang L."/>
            <person name="Zhu J."/>
            <person name="Weng Q."/>
            <person name="Mu J."/>
            <person name="Lu Y."/>
            <person name="Fan D."/>
            <person name="Liu Y."/>
            <person name="Guan J."/>
            <person name="Zhang Y."/>
            <person name="Yu S."/>
            <person name="Liu X."/>
            <person name="Zhang Y."/>
            <person name="Hong G."/>
            <person name="Han B."/>
            <person name="Choisne N."/>
            <person name="Demange N."/>
            <person name="Orjeda G."/>
            <person name="Samain S."/>
            <person name="Cattolico L."/>
            <person name="Pelletier E."/>
            <person name="Couloux A."/>
            <person name="Segurens B."/>
            <person name="Wincker P."/>
            <person name="D'Hont A."/>
            <person name="Scarpelli C."/>
            <person name="Weissenbach J."/>
            <person name="Salanoubat M."/>
            <person name="Quetier F."/>
            <person name="Yu Y."/>
            <person name="Kim H.R."/>
            <person name="Rambo T."/>
            <person name="Currie J."/>
            <person name="Collura K."/>
            <person name="Luo M."/>
            <person name="Yang T."/>
            <person name="Ammiraju J.S.S."/>
            <person name="Engler F."/>
            <person name="Soderlund C."/>
            <person name="Wing R.A."/>
            <person name="Palmer L.E."/>
            <person name="de la Bastide M."/>
            <person name="Spiegel L."/>
            <person name="Nascimento L."/>
            <person name="Zutavern T."/>
            <person name="O'Shaughnessy A."/>
            <person name="Dike S."/>
            <person name="Dedhia N."/>
            <person name="Preston R."/>
            <person name="Balija V."/>
            <person name="McCombie W.R."/>
            <person name="Chow T."/>
            <person name="Chen H."/>
            <person name="Chung M."/>
            <person name="Chen C."/>
            <person name="Shaw J."/>
            <person name="Wu H."/>
            <person name="Hsiao K."/>
            <person name="Chao Y."/>
            <person name="Chu M."/>
            <person name="Cheng C."/>
            <person name="Hour A."/>
            <person name="Lee P."/>
            <person name="Lin S."/>
            <person name="Lin Y."/>
            <person name="Liou J."/>
            <person name="Liu S."/>
            <person name="Hsing Y."/>
            <person name="Raghuvanshi S."/>
            <person name="Mohanty A."/>
            <person name="Bharti A.K."/>
            <person name="Gaur A."/>
            <person name="Gupta V."/>
            <person name="Kumar D."/>
            <person name="Ravi V."/>
            <person name="Vij S."/>
            <person name="Kapur A."/>
            <person name="Khurana P."/>
            <person name="Khurana P."/>
            <person name="Khurana J.P."/>
            <person name="Tyagi A.K."/>
            <person name="Gaikwad K."/>
            <person name="Singh A."/>
            <person name="Dalal V."/>
            <person name="Srivastava S."/>
            <person name="Dixit A."/>
            <person name="Pal A.K."/>
            <person name="Ghazi I.A."/>
            <person name="Yadav M."/>
            <person name="Pandit A."/>
            <person name="Bhargava A."/>
            <person name="Sureshbabu K."/>
            <person name="Batra K."/>
            <person name="Sharma T.R."/>
            <person name="Mohapatra T."/>
            <person name="Singh N.K."/>
            <person name="Messing J."/>
            <person name="Nelson A.B."/>
            <person name="Fuks G."/>
            <person name="Kavchok S."/>
            <person name="Keizer G."/>
            <person name="Linton E."/>
            <person name="Llaca V."/>
            <person name="Song R."/>
            <person name="Tanyolac B."/>
            <person name="Young S."/>
            <person name="Ho-Il K."/>
            <person name="Hahn J.H."/>
            <person name="Sangsakoo G."/>
            <person name="Vanavichit A."/>
            <person name="de Mattos Luiz.A.T."/>
            <person name="Zimmer P.D."/>
            <person name="Malone G."/>
            <person name="Dellagostin O."/>
            <person name="de Oliveira A.C."/>
            <person name="Bevan M."/>
            <person name="Bancroft I."/>
            <person name="Minx P."/>
            <person name="Cordum H."/>
            <person name="Wilson R."/>
            <person name="Cheng Z."/>
            <person name="Jin W."/>
            <person name="Jiang J."/>
            <person name="Leong S.A."/>
            <person name="Iwama H."/>
            <person name="Gojobori T."/>
            <person name="Itoh T."/>
            <person name="Niimura Y."/>
            <person name="Fujii Y."/>
            <person name="Habara T."/>
            <person name="Sakai H."/>
            <person name="Sato Y."/>
            <person name="Wilson G."/>
            <person name="Kumar K."/>
            <person name="McCouch S."/>
            <person name="Juretic N."/>
            <person name="Hoen D."/>
            <person name="Wright S."/>
            <person name="Bruskiewich R."/>
            <person name="Bureau T."/>
            <person name="Miyao A."/>
            <person name="Hirochika H."/>
            <person name="Nishikawa T."/>
            <person name="Kadowaki K."/>
            <person name="Sugiura M."/>
            <person name="Burr B."/>
            <person name="Sasaki T."/>
        </authorList>
    </citation>
    <scope>NUCLEOTIDE SEQUENCE [LARGE SCALE GENOMIC DNA]</scope>
    <source>
        <strain evidence="5">cv. Nipponbare</strain>
    </source>
</reference>
<feature type="region of interest" description="Disordered" evidence="1">
    <location>
        <begin position="1"/>
        <end position="22"/>
    </location>
</feature>
<reference evidence="4" key="2">
    <citation type="submission" date="2002-01" db="EMBL/GenBank/DDBJ databases">
        <title>Oryza sativa nipponbare(GA3) genomic DNA, chromosome 6, PAC clone:P0021C04.</title>
        <authorList>
            <person name="Sasaki T."/>
            <person name="Matsumoto T."/>
            <person name="Yamamoto K."/>
        </authorList>
    </citation>
    <scope>NUCLEOTIDE SEQUENCE</scope>
</reference>
<keyword evidence="2" id="KW-0472">Membrane</keyword>
<organism evidence="4 5">
    <name type="scientific">Oryza sativa subsp. japonica</name>
    <name type="common">Rice</name>
    <dbReference type="NCBI Taxonomy" id="39947"/>
    <lineage>
        <taxon>Eukaryota</taxon>
        <taxon>Viridiplantae</taxon>
        <taxon>Streptophyta</taxon>
        <taxon>Embryophyta</taxon>
        <taxon>Tracheophyta</taxon>
        <taxon>Spermatophyta</taxon>
        <taxon>Magnoliopsida</taxon>
        <taxon>Liliopsida</taxon>
        <taxon>Poales</taxon>
        <taxon>Poaceae</taxon>
        <taxon>BOP clade</taxon>
        <taxon>Oryzoideae</taxon>
        <taxon>Oryzeae</taxon>
        <taxon>Oryzinae</taxon>
        <taxon>Oryza</taxon>
        <taxon>Oryza sativa</taxon>
    </lineage>
</organism>
<feature type="transmembrane region" description="Helical" evidence="2">
    <location>
        <begin position="238"/>
        <end position="255"/>
    </location>
</feature>
<dbReference type="AlphaFoldDB" id="Q69TV5"/>
<feature type="compositionally biased region" description="Basic residues" evidence="1">
    <location>
        <begin position="1"/>
        <end position="15"/>
    </location>
</feature>
<evidence type="ECO:0000256" key="1">
    <source>
        <dbReference type="SAM" id="MobiDB-lite"/>
    </source>
</evidence>
<gene>
    <name evidence="4" type="ORF">P0021C04.38</name>
    <name evidence="3" type="ORF">P0701E03.15</name>
</gene>
<protein>
    <submittedName>
        <fullName evidence="4">Uncharacterized protein</fullName>
    </submittedName>
</protein>